<evidence type="ECO:0000313" key="2">
    <source>
        <dbReference type="Proteomes" id="UP000026915"/>
    </source>
</evidence>
<accession>A0A061F477</accession>
<dbReference type="Proteomes" id="UP000026915">
    <property type="component" value="Chromosome 7"/>
</dbReference>
<proteinExistence type="predicted"/>
<dbReference type="HOGENOM" id="CLU_1621943_0_0_1"/>
<reference evidence="1 2" key="1">
    <citation type="journal article" date="2013" name="Genome Biol.">
        <title>The genome sequence of the most widely cultivated cacao type and its use to identify candidate genes regulating pod color.</title>
        <authorList>
            <person name="Motamayor J.C."/>
            <person name="Mockaitis K."/>
            <person name="Schmutz J."/>
            <person name="Haiminen N."/>
            <person name="Iii D.L."/>
            <person name="Cornejo O."/>
            <person name="Findley S.D."/>
            <person name="Zheng P."/>
            <person name="Utro F."/>
            <person name="Royaert S."/>
            <person name="Saski C."/>
            <person name="Jenkins J."/>
            <person name="Podicheti R."/>
            <person name="Zhao M."/>
            <person name="Scheffler B.E."/>
            <person name="Stack J.C."/>
            <person name="Feltus F.A."/>
            <person name="Mustiga G.M."/>
            <person name="Amores F."/>
            <person name="Phillips W."/>
            <person name="Marelli J.P."/>
            <person name="May G.D."/>
            <person name="Shapiro H."/>
            <person name="Ma J."/>
            <person name="Bustamante C.D."/>
            <person name="Schnell R.J."/>
            <person name="Main D."/>
            <person name="Gilbert D."/>
            <person name="Parida L."/>
            <person name="Kuhn D.N."/>
        </authorList>
    </citation>
    <scope>NUCLEOTIDE SEQUENCE [LARGE SCALE GENOMIC DNA]</scope>
    <source>
        <strain evidence="2">cv. Matina 1-6</strain>
    </source>
</reference>
<evidence type="ECO:0000313" key="1">
    <source>
        <dbReference type="EMBL" id="EOY11841.1"/>
    </source>
</evidence>
<gene>
    <name evidence="1" type="ORF">TCM_030512</name>
</gene>
<dbReference type="Gramene" id="EOY11841">
    <property type="protein sequence ID" value="EOY11841"/>
    <property type="gene ID" value="TCM_030512"/>
</dbReference>
<name>A0A061F477_THECC</name>
<dbReference type="OMA" id="WNEMELG"/>
<dbReference type="AlphaFoldDB" id="A0A061F477"/>
<sequence>MDPQARTSTMLNPTGSLDLSRLTYSLALVSPASKWVKPFCSGTCFATFSLWKLKNTNLPKKRERPVLRLITSGALSSALTARLADEFLAVRATLGSEVLPLLRGLRPWNEMLEGVRWFFWMEEKVGVNRAEEAAAMVPAQYVLRLRNSQRRRIDLGGDDFREVV</sequence>
<keyword evidence="2" id="KW-1185">Reference proteome</keyword>
<protein>
    <submittedName>
        <fullName evidence="1">Uncharacterized protein</fullName>
    </submittedName>
</protein>
<organism evidence="1 2">
    <name type="scientific">Theobroma cacao</name>
    <name type="common">Cacao</name>
    <name type="synonym">Cocoa</name>
    <dbReference type="NCBI Taxonomy" id="3641"/>
    <lineage>
        <taxon>Eukaryota</taxon>
        <taxon>Viridiplantae</taxon>
        <taxon>Streptophyta</taxon>
        <taxon>Embryophyta</taxon>
        <taxon>Tracheophyta</taxon>
        <taxon>Spermatophyta</taxon>
        <taxon>Magnoliopsida</taxon>
        <taxon>eudicotyledons</taxon>
        <taxon>Gunneridae</taxon>
        <taxon>Pentapetalae</taxon>
        <taxon>rosids</taxon>
        <taxon>malvids</taxon>
        <taxon>Malvales</taxon>
        <taxon>Malvaceae</taxon>
        <taxon>Byttnerioideae</taxon>
        <taxon>Theobroma</taxon>
    </lineage>
</organism>
<dbReference type="EMBL" id="CM001885">
    <property type="protein sequence ID" value="EOY11841.1"/>
    <property type="molecule type" value="Genomic_DNA"/>
</dbReference>
<dbReference type="InParanoid" id="A0A061F477"/>